<sequence>MMKNQLKWNLFANLSLICLSLCATDLICSKESWSRMDPGTMILQTDFEEADPLKDWLVAGREGTTDIVQHDDNHWLRVVAPSHQMIARVKVLRTGEGEAFSSLRGHVLRFKARIKGRNLTPPSRPWLGVKLMAKIIQKGQVISYPSAHIPIGDNPRNDLNSQVFSFTFLVPEDCLYIVPYLGLQGVEGQVDFDDVSLSVVQAPFQPLLARGTRLFKTGFEEKEPLKNWNILGKKDAVNIVHDPEIDEKI</sequence>
<reference evidence="2 3" key="1">
    <citation type="submission" date="2016-05" db="EMBL/GenBank/DDBJ databases">
        <title>Single-cell genome of chain-forming Candidatus Thiomargarita nelsonii and comparison to other large sulfur-oxidizing bacteria.</title>
        <authorList>
            <person name="Winkel M."/>
            <person name="Salman V."/>
            <person name="Woyke T."/>
            <person name="Schulz-Vogt H."/>
            <person name="Richter M."/>
            <person name="Flood B."/>
            <person name="Bailey J."/>
            <person name="Amann R."/>
            <person name="Mussmann M."/>
        </authorList>
    </citation>
    <scope>NUCLEOTIDE SEQUENCE [LARGE SCALE GENOMIC DNA]</scope>
    <source>
        <strain evidence="2 3">THI036</strain>
    </source>
</reference>
<dbReference type="Gene3D" id="2.60.120.260">
    <property type="entry name" value="Galactose-binding domain-like"/>
    <property type="match status" value="1"/>
</dbReference>
<protein>
    <submittedName>
        <fullName evidence="2">Secreted protein</fullName>
    </submittedName>
</protein>
<comment type="caution">
    <text evidence="2">The sequence shown here is derived from an EMBL/GenBank/DDBJ whole genome shotgun (WGS) entry which is preliminary data.</text>
</comment>
<feature type="chain" id="PRO_5008048946" evidence="1">
    <location>
        <begin position="24"/>
        <end position="249"/>
    </location>
</feature>
<proteinExistence type="predicted"/>
<name>A0A176RW54_9GAMM</name>
<dbReference type="AlphaFoldDB" id="A0A176RW54"/>
<feature type="signal peptide" evidence="1">
    <location>
        <begin position="1"/>
        <end position="23"/>
    </location>
</feature>
<feature type="non-terminal residue" evidence="2">
    <location>
        <position position="249"/>
    </location>
</feature>
<organism evidence="2 3">
    <name type="scientific">Candidatus Thiomargarita nelsonii</name>
    <dbReference type="NCBI Taxonomy" id="1003181"/>
    <lineage>
        <taxon>Bacteria</taxon>
        <taxon>Pseudomonadati</taxon>
        <taxon>Pseudomonadota</taxon>
        <taxon>Gammaproteobacteria</taxon>
        <taxon>Thiotrichales</taxon>
        <taxon>Thiotrichaceae</taxon>
        <taxon>Thiomargarita</taxon>
    </lineage>
</organism>
<keyword evidence="1" id="KW-0732">Signal</keyword>
<dbReference type="Proteomes" id="UP000076962">
    <property type="component" value="Unassembled WGS sequence"/>
</dbReference>
<evidence type="ECO:0000313" key="3">
    <source>
        <dbReference type="Proteomes" id="UP000076962"/>
    </source>
</evidence>
<accession>A0A176RW54</accession>
<gene>
    <name evidence="2" type="ORF">THIOM_004330</name>
</gene>
<keyword evidence="3" id="KW-1185">Reference proteome</keyword>
<dbReference type="EMBL" id="LUTY01002586">
    <property type="protein sequence ID" value="OAD19991.1"/>
    <property type="molecule type" value="Genomic_DNA"/>
</dbReference>
<evidence type="ECO:0000313" key="2">
    <source>
        <dbReference type="EMBL" id="OAD19991.1"/>
    </source>
</evidence>
<evidence type="ECO:0000256" key="1">
    <source>
        <dbReference type="SAM" id="SignalP"/>
    </source>
</evidence>